<dbReference type="Proteomes" id="UP000075809">
    <property type="component" value="Unassembled WGS sequence"/>
</dbReference>
<sequence length="231" mass="26035">MFQQHNTASVSFLPVYIHGTRPFGPVGKKGSGSPVEKGRKYPPGGKRPDLRHIAPQSEVQLDSHAKSHRPFQVYRKRDARSTNSVKQKVDLKGLLVLHPAGHCRLQRNRPTSSMYAVSGDRATIYSTQLSQVHNTIGALMGPVLFMRDSNNRADTRYLVLHNGACQMCLLDVDEEESSNIGVLSDSEIADKNWIYFRRMGPNSWYCPRRSLSVEFVSMERSRCSAEIVDIF</sequence>
<name>A0A151XFL4_9HYME</name>
<evidence type="ECO:0000313" key="2">
    <source>
        <dbReference type="EMBL" id="KYQ59173.1"/>
    </source>
</evidence>
<proteinExistence type="predicted"/>
<evidence type="ECO:0000256" key="1">
    <source>
        <dbReference type="SAM" id="MobiDB-lite"/>
    </source>
</evidence>
<gene>
    <name evidence="2" type="ORF">ALC60_01759</name>
</gene>
<dbReference type="EMBL" id="KQ982182">
    <property type="protein sequence ID" value="KYQ59173.1"/>
    <property type="molecule type" value="Genomic_DNA"/>
</dbReference>
<evidence type="ECO:0000313" key="3">
    <source>
        <dbReference type="Proteomes" id="UP000075809"/>
    </source>
</evidence>
<dbReference type="AlphaFoldDB" id="A0A151XFL4"/>
<feature type="region of interest" description="Disordered" evidence="1">
    <location>
        <begin position="24"/>
        <end position="51"/>
    </location>
</feature>
<reference evidence="2 3" key="1">
    <citation type="submission" date="2015-09" db="EMBL/GenBank/DDBJ databases">
        <title>Trachymyrmex zeteki WGS genome.</title>
        <authorList>
            <person name="Nygaard S."/>
            <person name="Hu H."/>
            <person name="Boomsma J."/>
            <person name="Zhang G."/>
        </authorList>
    </citation>
    <scope>NUCLEOTIDE SEQUENCE [LARGE SCALE GENOMIC DNA]</scope>
    <source>
        <strain evidence="2">Tzet28-1</strain>
        <tissue evidence="2">Whole body</tissue>
    </source>
</reference>
<protein>
    <submittedName>
        <fullName evidence="2">Uncharacterized protein</fullName>
    </submittedName>
</protein>
<organism evidence="2 3">
    <name type="scientific">Mycetomoellerius zeteki</name>
    <dbReference type="NCBI Taxonomy" id="64791"/>
    <lineage>
        <taxon>Eukaryota</taxon>
        <taxon>Metazoa</taxon>
        <taxon>Ecdysozoa</taxon>
        <taxon>Arthropoda</taxon>
        <taxon>Hexapoda</taxon>
        <taxon>Insecta</taxon>
        <taxon>Pterygota</taxon>
        <taxon>Neoptera</taxon>
        <taxon>Endopterygota</taxon>
        <taxon>Hymenoptera</taxon>
        <taxon>Apocrita</taxon>
        <taxon>Aculeata</taxon>
        <taxon>Formicoidea</taxon>
        <taxon>Formicidae</taxon>
        <taxon>Myrmicinae</taxon>
        <taxon>Mycetomoellerius</taxon>
    </lineage>
</organism>
<accession>A0A151XFL4</accession>
<keyword evidence="3" id="KW-1185">Reference proteome</keyword>